<evidence type="ECO:0000313" key="2">
    <source>
        <dbReference type="Proteomes" id="UP001529510"/>
    </source>
</evidence>
<comment type="caution">
    <text evidence="1">The sequence shown here is derived from an EMBL/GenBank/DDBJ whole genome shotgun (WGS) entry which is preliminary data.</text>
</comment>
<dbReference type="EMBL" id="JAMKFB020000007">
    <property type="protein sequence ID" value="KAL0189888.1"/>
    <property type="molecule type" value="Genomic_DNA"/>
</dbReference>
<sequence length="67" mass="7459">HRNKTKEISSHGIAVNVKEVPDTNHRTVNPRAKRWSVSDGDSVHFVYFQQIHSPPWVSLTISVGPGG</sequence>
<accession>A0ABD0QVX4</accession>
<gene>
    <name evidence="1" type="ORF">M9458_016987</name>
</gene>
<evidence type="ECO:0000313" key="1">
    <source>
        <dbReference type="EMBL" id="KAL0189888.1"/>
    </source>
</evidence>
<name>A0ABD0QVX4_CIRMR</name>
<organism evidence="1 2">
    <name type="scientific">Cirrhinus mrigala</name>
    <name type="common">Mrigala</name>
    <dbReference type="NCBI Taxonomy" id="683832"/>
    <lineage>
        <taxon>Eukaryota</taxon>
        <taxon>Metazoa</taxon>
        <taxon>Chordata</taxon>
        <taxon>Craniata</taxon>
        <taxon>Vertebrata</taxon>
        <taxon>Euteleostomi</taxon>
        <taxon>Actinopterygii</taxon>
        <taxon>Neopterygii</taxon>
        <taxon>Teleostei</taxon>
        <taxon>Ostariophysi</taxon>
        <taxon>Cypriniformes</taxon>
        <taxon>Cyprinidae</taxon>
        <taxon>Labeoninae</taxon>
        <taxon>Labeonini</taxon>
        <taxon>Cirrhinus</taxon>
    </lineage>
</organism>
<proteinExistence type="predicted"/>
<keyword evidence="2" id="KW-1185">Reference proteome</keyword>
<dbReference type="Proteomes" id="UP001529510">
    <property type="component" value="Unassembled WGS sequence"/>
</dbReference>
<protein>
    <submittedName>
        <fullName evidence="1">Uncharacterized protein</fullName>
    </submittedName>
</protein>
<reference evidence="1 2" key="1">
    <citation type="submission" date="2024-05" db="EMBL/GenBank/DDBJ databases">
        <title>Genome sequencing and assembly of Indian major carp, Cirrhinus mrigala (Hamilton, 1822).</title>
        <authorList>
            <person name="Mohindra V."/>
            <person name="Chowdhury L.M."/>
            <person name="Lal K."/>
            <person name="Jena J.K."/>
        </authorList>
    </citation>
    <scope>NUCLEOTIDE SEQUENCE [LARGE SCALE GENOMIC DNA]</scope>
    <source>
        <strain evidence="1">CM1030</strain>
        <tissue evidence="1">Blood</tissue>
    </source>
</reference>
<dbReference type="AlphaFoldDB" id="A0ABD0QVX4"/>
<feature type="non-terminal residue" evidence="1">
    <location>
        <position position="1"/>
    </location>
</feature>